<keyword evidence="2" id="KW-1185">Reference proteome</keyword>
<name>A0A1A7BG62_9SPHN</name>
<evidence type="ECO:0000313" key="1">
    <source>
        <dbReference type="EMBL" id="OBV11528.1"/>
    </source>
</evidence>
<dbReference type="RefSeq" id="WP_143736749.1">
    <property type="nucleotide sequence ID" value="NZ_LZYB01000002.1"/>
</dbReference>
<dbReference type="STRING" id="1300349.I603_0971"/>
<proteinExistence type="predicted"/>
<organism evidence="1 2">
    <name type="scientific">Erythrobacter dokdonensis DSW-74</name>
    <dbReference type="NCBI Taxonomy" id="1300349"/>
    <lineage>
        <taxon>Bacteria</taxon>
        <taxon>Pseudomonadati</taxon>
        <taxon>Pseudomonadota</taxon>
        <taxon>Alphaproteobacteria</taxon>
        <taxon>Sphingomonadales</taxon>
        <taxon>Erythrobacteraceae</taxon>
        <taxon>Erythrobacter/Porphyrobacter group</taxon>
        <taxon>Erythrobacter</taxon>
    </lineage>
</organism>
<dbReference type="EMBL" id="LZYB01000002">
    <property type="protein sequence ID" value="OBV11528.1"/>
    <property type="molecule type" value="Genomic_DNA"/>
</dbReference>
<sequence>MATRAFESAAAPVASAPAEPIRPLADAAALRALVARAAEADNGFTREAALAEPLVRRASGQPVESDTRAAALVAMADLAARRGAASAVLAELDRLVAESATTFAPAEDIETARGTVEALVSGQNATMARLWEELGQ</sequence>
<evidence type="ECO:0000313" key="2">
    <source>
        <dbReference type="Proteomes" id="UP000092484"/>
    </source>
</evidence>
<dbReference type="AlphaFoldDB" id="A0A1A7BG62"/>
<dbReference type="Proteomes" id="UP000092484">
    <property type="component" value="Unassembled WGS sequence"/>
</dbReference>
<comment type="caution">
    <text evidence="1">The sequence shown here is derived from an EMBL/GenBank/DDBJ whole genome shotgun (WGS) entry which is preliminary data.</text>
</comment>
<accession>A0A1A7BG62</accession>
<protein>
    <submittedName>
        <fullName evidence="1">Uncharacterized protein</fullName>
    </submittedName>
</protein>
<reference evidence="1 2" key="1">
    <citation type="submission" date="2016-06" db="EMBL/GenBank/DDBJ databases">
        <title>Genome sequence of Porphyrobacter dokdonensis DSW-74.</title>
        <authorList>
            <person name="Kim J.F."/>
            <person name="Song J.Y."/>
        </authorList>
    </citation>
    <scope>NUCLEOTIDE SEQUENCE [LARGE SCALE GENOMIC DNA]</scope>
    <source>
        <strain evidence="1 2">DSW-74</strain>
    </source>
</reference>
<gene>
    <name evidence="1" type="ORF">I603_0971</name>
</gene>